<dbReference type="Proteomes" id="UP001372338">
    <property type="component" value="Unassembled WGS sequence"/>
</dbReference>
<protein>
    <submittedName>
        <fullName evidence="1">Uncharacterized protein</fullName>
    </submittedName>
</protein>
<accession>A0AAN9HP54</accession>
<name>A0AAN9HP54_CROPI</name>
<gene>
    <name evidence="1" type="ORF">RIF29_37908</name>
</gene>
<proteinExistence type="predicted"/>
<reference evidence="1 2" key="1">
    <citation type="submission" date="2024-01" db="EMBL/GenBank/DDBJ databases">
        <title>The genomes of 5 underutilized Papilionoideae crops provide insights into root nodulation and disease resistanc.</title>
        <authorList>
            <person name="Yuan L."/>
        </authorList>
    </citation>
    <scope>NUCLEOTIDE SEQUENCE [LARGE SCALE GENOMIC DNA]</scope>
    <source>
        <strain evidence="1">ZHUSHIDOU_FW_LH</strain>
        <tissue evidence="1">Leaf</tissue>
    </source>
</reference>
<dbReference type="AlphaFoldDB" id="A0AAN9HP54"/>
<organism evidence="1 2">
    <name type="scientific">Crotalaria pallida</name>
    <name type="common">Smooth rattlebox</name>
    <name type="synonym">Crotalaria striata</name>
    <dbReference type="NCBI Taxonomy" id="3830"/>
    <lineage>
        <taxon>Eukaryota</taxon>
        <taxon>Viridiplantae</taxon>
        <taxon>Streptophyta</taxon>
        <taxon>Embryophyta</taxon>
        <taxon>Tracheophyta</taxon>
        <taxon>Spermatophyta</taxon>
        <taxon>Magnoliopsida</taxon>
        <taxon>eudicotyledons</taxon>
        <taxon>Gunneridae</taxon>
        <taxon>Pentapetalae</taxon>
        <taxon>rosids</taxon>
        <taxon>fabids</taxon>
        <taxon>Fabales</taxon>
        <taxon>Fabaceae</taxon>
        <taxon>Papilionoideae</taxon>
        <taxon>50 kb inversion clade</taxon>
        <taxon>genistoids sensu lato</taxon>
        <taxon>core genistoids</taxon>
        <taxon>Crotalarieae</taxon>
        <taxon>Crotalaria</taxon>
    </lineage>
</organism>
<dbReference type="EMBL" id="JAYWIO010000008">
    <property type="protein sequence ID" value="KAK7243122.1"/>
    <property type="molecule type" value="Genomic_DNA"/>
</dbReference>
<keyword evidence="2" id="KW-1185">Reference proteome</keyword>
<comment type="caution">
    <text evidence="1">The sequence shown here is derived from an EMBL/GenBank/DDBJ whole genome shotgun (WGS) entry which is preliminary data.</text>
</comment>
<evidence type="ECO:0000313" key="2">
    <source>
        <dbReference type="Proteomes" id="UP001372338"/>
    </source>
</evidence>
<sequence length="121" mass="13353">MDSPNQPIQSGPCAARYPLIVDCILRAAVKRKEETQKLEDKHTHEHASLALLASSAYDSNKEDDGDGSSLLPCDEVVLQEQPSPILKTTVSMKHENINKQVLRSPLSSVIIIDSDEEDDQD</sequence>
<evidence type="ECO:0000313" key="1">
    <source>
        <dbReference type="EMBL" id="KAK7243122.1"/>
    </source>
</evidence>